<accession>A0A8J6LB53</accession>
<dbReference type="SUPFAM" id="SSF51735">
    <property type="entry name" value="NAD(P)-binding Rossmann-fold domains"/>
    <property type="match status" value="1"/>
</dbReference>
<dbReference type="AlphaFoldDB" id="A0A8J6LB53"/>
<evidence type="ECO:0000256" key="1">
    <source>
        <dbReference type="ARBA" id="ARBA00006484"/>
    </source>
</evidence>
<dbReference type="InterPro" id="IPR002347">
    <property type="entry name" value="SDR_fam"/>
</dbReference>
<proteinExistence type="inferred from homology"/>
<name>A0A8J6LB53_TENMO</name>
<dbReference type="PANTHER" id="PTHR24320">
    <property type="entry name" value="RETINOL DEHYDROGENASE"/>
    <property type="match status" value="1"/>
</dbReference>
<comment type="caution">
    <text evidence="3">The sequence shown here is derived from an EMBL/GenBank/DDBJ whole genome shotgun (WGS) entry which is preliminary data.</text>
</comment>
<dbReference type="InterPro" id="IPR036291">
    <property type="entry name" value="NAD(P)-bd_dom_sf"/>
</dbReference>
<evidence type="ECO:0000313" key="3">
    <source>
        <dbReference type="EMBL" id="KAH0813862.1"/>
    </source>
</evidence>
<comment type="similarity">
    <text evidence="1">Belongs to the short-chain dehydrogenases/reductases (SDR) family.</text>
</comment>
<dbReference type="EMBL" id="JABDTM020024886">
    <property type="protein sequence ID" value="KAH0813862.1"/>
    <property type="molecule type" value="Genomic_DNA"/>
</dbReference>
<keyword evidence="4" id="KW-1185">Reference proteome</keyword>
<evidence type="ECO:0000313" key="4">
    <source>
        <dbReference type="Proteomes" id="UP000719412"/>
    </source>
</evidence>
<organism evidence="3 4">
    <name type="scientific">Tenebrio molitor</name>
    <name type="common">Yellow mealworm beetle</name>
    <dbReference type="NCBI Taxonomy" id="7067"/>
    <lineage>
        <taxon>Eukaryota</taxon>
        <taxon>Metazoa</taxon>
        <taxon>Ecdysozoa</taxon>
        <taxon>Arthropoda</taxon>
        <taxon>Hexapoda</taxon>
        <taxon>Insecta</taxon>
        <taxon>Pterygota</taxon>
        <taxon>Neoptera</taxon>
        <taxon>Endopterygota</taxon>
        <taxon>Coleoptera</taxon>
        <taxon>Polyphaga</taxon>
        <taxon>Cucujiformia</taxon>
        <taxon>Tenebrionidae</taxon>
        <taxon>Tenebrio</taxon>
    </lineage>
</organism>
<gene>
    <name evidence="3" type="ORF">GEV33_008930</name>
</gene>
<dbReference type="GO" id="GO:0016491">
    <property type="term" value="F:oxidoreductase activity"/>
    <property type="evidence" value="ECO:0007669"/>
    <property type="project" value="UniProtKB-KW"/>
</dbReference>
<evidence type="ECO:0000256" key="2">
    <source>
        <dbReference type="ARBA" id="ARBA00023002"/>
    </source>
</evidence>
<dbReference type="Proteomes" id="UP000719412">
    <property type="component" value="Unassembled WGS sequence"/>
</dbReference>
<dbReference type="Gene3D" id="3.40.50.720">
    <property type="entry name" value="NAD(P)-binding Rossmann-like Domain"/>
    <property type="match status" value="1"/>
</dbReference>
<reference evidence="3" key="1">
    <citation type="journal article" date="2020" name="J Insects Food Feed">
        <title>The yellow mealworm (Tenebrio molitor) genome: a resource for the emerging insects as food and feed industry.</title>
        <authorList>
            <person name="Eriksson T."/>
            <person name="Andere A."/>
            <person name="Kelstrup H."/>
            <person name="Emery V."/>
            <person name="Picard C."/>
        </authorList>
    </citation>
    <scope>NUCLEOTIDE SEQUENCE</scope>
    <source>
        <strain evidence="3">Stoneville</strain>
        <tissue evidence="3">Whole head</tissue>
    </source>
</reference>
<sequence length="360" mass="39892">MFLLIGCAIIIIVTIVAIWRSKKPVRLILAEAKYELMYNAVGSRGIIEDMLMRSKNKTELPVLTGRTALITGGARGIGAEVVRMLLKCDVHVIIGCRNPQAAEQLLQKCRDGGVATGDITVYKLDISSIESVKGFAKAVADKHPKLHYLINNAGIMFGPYIESRDGFESQFSTNYLGHFLLAHLLFPQICAAGTETARARIVSVSSCAHLVGEINFEDINNRHRYISAEAYAQSKLAQVLFTNYVEGLCRKESLPVQLHSVHPGIVNTELFDGTHLKNLAPWMPSLMFKTPEQGAIPIVHACVSPRLEGRGGTYIHNCRIFSTSDNAKSADLQEKLFDFTKDLLKIEEFGRPHENNNQKD</sequence>
<reference evidence="3" key="2">
    <citation type="submission" date="2021-08" db="EMBL/GenBank/DDBJ databases">
        <authorList>
            <person name="Eriksson T."/>
        </authorList>
    </citation>
    <scope>NUCLEOTIDE SEQUENCE</scope>
    <source>
        <strain evidence="3">Stoneville</strain>
        <tissue evidence="3">Whole head</tissue>
    </source>
</reference>
<dbReference type="PRINTS" id="PR00081">
    <property type="entry name" value="GDHRDH"/>
</dbReference>
<dbReference type="Pfam" id="PF00106">
    <property type="entry name" value="adh_short"/>
    <property type="match status" value="1"/>
</dbReference>
<keyword evidence="2" id="KW-0560">Oxidoreductase</keyword>
<protein>
    <submittedName>
        <fullName evidence="3">Uncharacterized protein</fullName>
    </submittedName>
</protein>
<dbReference type="CDD" id="cd05327">
    <property type="entry name" value="retinol-DH_like_SDR_c_like"/>
    <property type="match status" value="1"/>
</dbReference>
<dbReference type="PANTHER" id="PTHR24320:SF264">
    <property type="entry name" value="DEHYDROGENASE_REDUCTASE SDR FAMILY MEMBER ON CHROMOSOME X"/>
    <property type="match status" value="1"/>
</dbReference>